<dbReference type="Pfam" id="PF12760">
    <property type="entry name" value="Zn_ribbon_IS1595"/>
    <property type="match status" value="1"/>
</dbReference>
<dbReference type="InterPro" id="IPR024445">
    <property type="entry name" value="Tnp_ISXO2-like"/>
</dbReference>
<name>A0A5M6CVW4_9BACT</name>
<evidence type="ECO:0000313" key="3">
    <source>
        <dbReference type="Proteomes" id="UP000323632"/>
    </source>
</evidence>
<keyword evidence="3" id="KW-1185">Reference proteome</keyword>
<dbReference type="InterPro" id="IPR024442">
    <property type="entry name" value="Transposase_Zn_ribbon"/>
</dbReference>
<dbReference type="EMBL" id="VWSH01000001">
    <property type="protein sequence ID" value="KAA5537055.1"/>
    <property type="molecule type" value="Genomic_DNA"/>
</dbReference>
<reference evidence="2 3" key="1">
    <citation type="submission" date="2019-09" db="EMBL/GenBank/DDBJ databases">
        <title>Genome sequence and assembly of Taibaiella sp.</title>
        <authorList>
            <person name="Chhetri G."/>
        </authorList>
    </citation>
    <scope>NUCLEOTIDE SEQUENCE [LARGE SCALE GENOMIC DNA]</scope>
    <source>
        <strain evidence="2 3">KVB11</strain>
    </source>
</reference>
<feature type="domain" description="ISXO2-like transposase" evidence="1">
    <location>
        <begin position="132"/>
        <end position="291"/>
    </location>
</feature>
<proteinExistence type="predicted"/>
<dbReference type="AlphaFoldDB" id="A0A5M6CVW4"/>
<evidence type="ECO:0000313" key="2">
    <source>
        <dbReference type="EMBL" id="KAA5537055.1"/>
    </source>
</evidence>
<protein>
    <submittedName>
        <fullName evidence="2">IS1595 family transposase</fullName>
    </submittedName>
</protein>
<accession>A0A5M6CVW4</accession>
<comment type="caution">
    <text evidence="2">The sequence shown here is derived from an EMBL/GenBank/DDBJ whole genome shotgun (WGS) entry which is preliminary data.</text>
</comment>
<evidence type="ECO:0000259" key="1">
    <source>
        <dbReference type="SMART" id="SM01126"/>
    </source>
</evidence>
<sequence length="315" mass="36958">MVEFDMSYQEFCKQYPNEDACLDKIFKMRYGGMKECPRCGHRKPFTRIKGRRAFQCRNRKACGYQLYPLADSPLKCSKLPISKWVYCIHMFACNKTGLTARFLSKVLTVSPKTALRMLKIAREFLIENDRSPLKGSVQTDESFFYGSIPLMNKKRREKVYKEFNIDKKKQPRGRALLNKSLVLGLVEKDGRAITEIIPNAELETLRPLIYQFVERGSDLLTDELPVYRFFSKHYIHKTCNHQKKVYQSENGGTTNAVESLWSLYKRIFRAHVSVSKKYFPLYIKQCTYIFNNRKNTLEKMFSDLFVKMVHPILSP</sequence>
<dbReference type="Proteomes" id="UP000323632">
    <property type="component" value="Unassembled WGS sequence"/>
</dbReference>
<dbReference type="SMART" id="SM01126">
    <property type="entry name" value="DDE_Tnp_IS1595"/>
    <property type="match status" value="1"/>
</dbReference>
<gene>
    <name evidence="2" type="ORF">F0919_05110</name>
</gene>
<dbReference type="NCBIfam" id="NF033547">
    <property type="entry name" value="transpos_IS1595"/>
    <property type="match status" value="1"/>
</dbReference>
<dbReference type="Pfam" id="PF12762">
    <property type="entry name" value="DDE_Tnp_IS1595"/>
    <property type="match status" value="1"/>
</dbReference>
<organism evidence="2 3">
    <name type="scientific">Taibaiella lutea</name>
    <dbReference type="NCBI Taxonomy" id="2608001"/>
    <lineage>
        <taxon>Bacteria</taxon>
        <taxon>Pseudomonadati</taxon>
        <taxon>Bacteroidota</taxon>
        <taxon>Chitinophagia</taxon>
        <taxon>Chitinophagales</taxon>
        <taxon>Chitinophagaceae</taxon>
        <taxon>Taibaiella</taxon>
    </lineage>
</organism>